<dbReference type="Gene3D" id="2.60.40.3830">
    <property type="match status" value="2"/>
</dbReference>
<evidence type="ECO:0000256" key="1">
    <source>
        <dbReference type="SAM" id="Phobius"/>
    </source>
</evidence>
<accession>A0ABU9DHS9</accession>
<keyword evidence="1" id="KW-1133">Transmembrane helix</keyword>
<proteinExistence type="predicted"/>
<dbReference type="Proteomes" id="UP001469365">
    <property type="component" value="Unassembled WGS sequence"/>
</dbReference>
<dbReference type="RefSeq" id="WP_341415492.1">
    <property type="nucleotide sequence ID" value="NZ_JBBPCC010000006.1"/>
</dbReference>
<reference evidence="2 3" key="1">
    <citation type="submission" date="2024-04" db="EMBL/GenBank/DDBJ databases">
        <title>draft genome sequnece of Paenibacillus filicis.</title>
        <authorList>
            <person name="Kim D.-U."/>
        </authorList>
    </citation>
    <scope>NUCLEOTIDE SEQUENCE [LARGE SCALE GENOMIC DNA]</scope>
    <source>
        <strain evidence="2 3">KACC14197</strain>
    </source>
</reference>
<evidence type="ECO:0000313" key="2">
    <source>
        <dbReference type="EMBL" id="MEK8128410.1"/>
    </source>
</evidence>
<comment type="caution">
    <text evidence="2">The sequence shown here is derived from an EMBL/GenBank/DDBJ whole genome shotgun (WGS) entry which is preliminary data.</text>
</comment>
<gene>
    <name evidence="2" type="ORF">WMW72_10890</name>
</gene>
<organism evidence="2 3">
    <name type="scientific">Paenibacillus filicis</name>
    <dbReference type="NCBI Taxonomy" id="669464"/>
    <lineage>
        <taxon>Bacteria</taxon>
        <taxon>Bacillati</taxon>
        <taxon>Bacillota</taxon>
        <taxon>Bacilli</taxon>
        <taxon>Bacillales</taxon>
        <taxon>Paenibacillaceae</taxon>
        <taxon>Paenibacillus</taxon>
    </lineage>
</organism>
<dbReference type="EMBL" id="JBBPCC010000006">
    <property type="protein sequence ID" value="MEK8128410.1"/>
    <property type="molecule type" value="Genomic_DNA"/>
</dbReference>
<keyword evidence="1" id="KW-0472">Membrane</keyword>
<feature type="transmembrane region" description="Helical" evidence="1">
    <location>
        <begin position="52"/>
        <end position="74"/>
    </location>
</feature>
<evidence type="ECO:0000313" key="3">
    <source>
        <dbReference type="Proteomes" id="UP001469365"/>
    </source>
</evidence>
<keyword evidence="1" id="KW-0812">Transmembrane</keyword>
<dbReference type="Pfam" id="PF16167">
    <property type="entry name" value="DUF4871"/>
    <property type="match status" value="1"/>
</dbReference>
<dbReference type="InterPro" id="IPR032366">
    <property type="entry name" value="DUF4871"/>
</dbReference>
<name>A0ABU9DHS9_9BACL</name>
<keyword evidence="3" id="KW-1185">Reference proteome</keyword>
<sequence length="316" mass="34260">MNDKRPAWSDPLKESPFEVRKFTQELADGVEAEIRKRRQAPSGLRRSGRRQVITAALAGVLALGALAAIVPQFVQEPKSPAGLTAPAGERLVYDAKGNKEFTVYPEPGLIAGQQAGYLFQFTAPFSEFAGKRLSIQALHALSGLEVAAVREETVTAPSPGYKGLERWTAAFTLPLSGLWRLAVKLDGQAYGDVVVSVSEGEWSASPLFAAGPYQLRGIAGRAGFIDPGFKAGQSNKYMWHFWGSDRELQGEFRVLAVKQGTDKLIEVFRSGELGGALNGADRHVPSTMSLPESGNWRLLAFIGDMLFESIVVQVQP</sequence>
<protein>
    <submittedName>
        <fullName evidence="2">DUF4871 domain-containing protein</fullName>
    </submittedName>
</protein>